<organism evidence="10 11">
    <name type="scientific">Branchiostoma floridae</name>
    <name type="common">Florida lancelet</name>
    <name type="synonym">Amphioxus</name>
    <dbReference type="NCBI Taxonomy" id="7739"/>
    <lineage>
        <taxon>Eukaryota</taxon>
        <taxon>Metazoa</taxon>
        <taxon>Chordata</taxon>
        <taxon>Cephalochordata</taxon>
        <taxon>Leptocardii</taxon>
        <taxon>Amphioxiformes</taxon>
        <taxon>Branchiostomatidae</taxon>
        <taxon>Branchiostoma</taxon>
    </lineage>
</organism>
<dbReference type="Pfam" id="PF00008">
    <property type="entry name" value="EGF"/>
    <property type="match status" value="1"/>
</dbReference>
<dbReference type="InterPro" id="IPR000742">
    <property type="entry name" value="EGF"/>
</dbReference>
<dbReference type="Proteomes" id="UP000001554">
    <property type="component" value="Chromosome 19"/>
</dbReference>
<dbReference type="SMART" id="SM01411">
    <property type="entry name" value="Ephrin_rec_like"/>
    <property type="match status" value="1"/>
</dbReference>
<sequence length="417" mass="45459">MENINECDSSQHDCEQTCLNIVGGFTCLCGIGFRLNDDGKTCSDVDECAQGLHDCEQICMNIYGGFSCGCEDGFSLDDDGKSCSAEDNCFPGACDNGGTCIDGDDTFSCLCPAGHKGERCQTPPCSEDFDPPLHGGKVCTTSDVTTDTMTCTVFCEGDREFFGRPADAYTCNSDGRYRPGRAHVKGNVFYFYDGDCQSSIQEIISNFQQLFGQLQSSQPQGQVSMRLGTLELDCDEQVRSISKRSILGQSDQRGTDGFTIKFEVVATISQENITEAQQFDLVFALDDVYYEIADKVSSNDFDLVIGGQPVIAGSFDMGFAEIVANCTVGQLAYQDDYQAYCTDCPRGTFHDTTTDTCQECPVGQYQDQPTQSTCKPCPGNTWTVFPRAVELSECLSYCEGSTGPCSSCIYEKRTLTL</sequence>
<dbReference type="OMA" id="EQICMNI"/>
<dbReference type="InterPro" id="IPR018097">
    <property type="entry name" value="EGF_Ca-bd_CS"/>
</dbReference>
<dbReference type="PANTHER" id="PTHR24050">
    <property type="entry name" value="PA14 DOMAIN-CONTAINING PROTEIN"/>
    <property type="match status" value="1"/>
</dbReference>
<keyword evidence="10" id="KW-1185">Reference proteome</keyword>
<dbReference type="Pfam" id="PF07645">
    <property type="entry name" value="EGF_CA"/>
    <property type="match status" value="2"/>
</dbReference>
<keyword evidence="5" id="KW-0677">Repeat</keyword>
<keyword evidence="3 8" id="KW-0245">EGF-like domain</keyword>
<evidence type="ECO:0000313" key="11">
    <source>
        <dbReference type="RefSeq" id="XP_035662419.1"/>
    </source>
</evidence>
<dbReference type="CDD" id="cd00054">
    <property type="entry name" value="EGF_CA"/>
    <property type="match status" value="1"/>
</dbReference>
<name>A0A9J7KGU5_BRAFL</name>
<dbReference type="PROSITE" id="PS00022">
    <property type="entry name" value="EGF_1"/>
    <property type="match status" value="1"/>
</dbReference>
<evidence type="ECO:0000256" key="5">
    <source>
        <dbReference type="ARBA" id="ARBA00022737"/>
    </source>
</evidence>
<comment type="caution">
    <text evidence="8">Lacks conserved residue(s) required for the propagation of feature annotation.</text>
</comment>
<dbReference type="Gene3D" id="2.10.50.10">
    <property type="entry name" value="Tumor Necrosis Factor Receptor, subunit A, domain 2"/>
    <property type="match status" value="1"/>
</dbReference>
<dbReference type="InterPro" id="IPR049883">
    <property type="entry name" value="NOTCH1_EGF-like"/>
</dbReference>
<dbReference type="Gene3D" id="2.10.25.10">
    <property type="entry name" value="Laminin"/>
    <property type="match status" value="3"/>
</dbReference>
<dbReference type="RefSeq" id="XP_035662419.1">
    <property type="nucleotide sequence ID" value="XM_035806526.1"/>
</dbReference>
<dbReference type="Pfam" id="PF07699">
    <property type="entry name" value="Ephrin_rec_like"/>
    <property type="match status" value="1"/>
</dbReference>
<evidence type="ECO:0000313" key="10">
    <source>
        <dbReference type="Proteomes" id="UP000001554"/>
    </source>
</evidence>
<evidence type="ECO:0000259" key="9">
    <source>
        <dbReference type="PROSITE" id="PS50026"/>
    </source>
</evidence>
<dbReference type="PROSITE" id="PS01186">
    <property type="entry name" value="EGF_2"/>
    <property type="match status" value="2"/>
</dbReference>
<feature type="disulfide bond" evidence="8">
    <location>
        <begin position="111"/>
        <end position="120"/>
    </location>
</feature>
<keyword evidence="2" id="KW-0964">Secreted</keyword>
<evidence type="ECO:0000256" key="6">
    <source>
        <dbReference type="ARBA" id="ARBA00023157"/>
    </source>
</evidence>
<accession>A0A9J7KGU5</accession>
<evidence type="ECO:0000256" key="1">
    <source>
        <dbReference type="ARBA" id="ARBA00004613"/>
    </source>
</evidence>
<dbReference type="InterPro" id="IPR000152">
    <property type="entry name" value="EGF-type_Asp/Asn_hydroxyl_site"/>
</dbReference>
<dbReference type="AlphaFoldDB" id="A0A9J7KGU5"/>
<evidence type="ECO:0000256" key="2">
    <source>
        <dbReference type="ARBA" id="ARBA00022525"/>
    </source>
</evidence>
<dbReference type="SMART" id="SM00181">
    <property type="entry name" value="EGF"/>
    <property type="match status" value="3"/>
</dbReference>
<dbReference type="SMART" id="SM00179">
    <property type="entry name" value="EGF_CA"/>
    <property type="match status" value="3"/>
</dbReference>
<dbReference type="GeneID" id="118406472"/>
<dbReference type="OrthoDB" id="6229058at2759"/>
<keyword evidence="7" id="KW-0325">Glycoprotein</keyword>
<evidence type="ECO:0000256" key="7">
    <source>
        <dbReference type="ARBA" id="ARBA00023180"/>
    </source>
</evidence>
<dbReference type="InterPro" id="IPR011641">
    <property type="entry name" value="Tyr-kin_ephrin_A/B_rcpt-like"/>
</dbReference>
<dbReference type="PROSITE" id="PS50026">
    <property type="entry name" value="EGF_3"/>
    <property type="match status" value="1"/>
</dbReference>
<dbReference type="PANTHER" id="PTHR24050:SF28">
    <property type="entry name" value="UROMODULIN-LIKE"/>
    <property type="match status" value="1"/>
</dbReference>
<proteinExistence type="predicted"/>
<dbReference type="GO" id="GO:0005576">
    <property type="term" value="C:extracellular region"/>
    <property type="evidence" value="ECO:0007669"/>
    <property type="project" value="UniProtKB-SubCell"/>
</dbReference>
<reference evidence="11" key="2">
    <citation type="submission" date="2025-08" db="UniProtKB">
        <authorList>
            <consortium name="RefSeq"/>
        </authorList>
    </citation>
    <scope>IDENTIFICATION</scope>
    <source>
        <strain evidence="11">S238N-H82</strain>
        <tissue evidence="11">Testes</tissue>
    </source>
</reference>
<dbReference type="PROSITE" id="PS00010">
    <property type="entry name" value="ASX_HYDROXYL"/>
    <property type="match status" value="2"/>
</dbReference>
<dbReference type="KEGG" id="bfo:118406472"/>
<dbReference type="InterPro" id="IPR052235">
    <property type="entry name" value="Nephronectin_domain"/>
</dbReference>
<dbReference type="FunFam" id="2.10.25.10:FF:000014">
    <property type="entry name" value="Latent-transforming growth factor beta-binding protein 3"/>
    <property type="match status" value="1"/>
</dbReference>
<feature type="domain" description="EGF-like" evidence="9">
    <location>
        <begin position="85"/>
        <end position="121"/>
    </location>
</feature>
<dbReference type="PROSITE" id="PS01187">
    <property type="entry name" value="EGF_CA"/>
    <property type="match status" value="1"/>
</dbReference>
<evidence type="ECO:0000256" key="4">
    <source>
        <dbReference type="ARBA" id="ARBA00022729"/>
    </source>
</evidence>
<dbReference type="SUPFAM" id="SSF57196">
    <property type="entry name" value="EGF/Laminin"/>
    <property type="match status" value="2"/>
</dbReference>
<keyword evidence="4" id="KW-0732">Signal</keyword>
<keyword evidence="6 8" id="KW-1015">Disulfide bond</keyword>
<evidence type="ECO:0000256" key="3">
    <source>
        <dbReference type="ARBA" id="ARBA00022536"/>
    </source>
</evidence>
<reference evidence="10" key="1">
    <citation type="journal article" date="2020" name="Nat. Ecol. Evol.">
        <title>Deeply conserved synteny resolves early events in vertebrate evolution.</title>
        <authorList>
            <person name="Simakov O."/>
            <person name="Marletaz F."/>
            <person name="Yue J.X."/>
            <person name="O'Connell B."/>
            <person name="Jenkins J."/>
            <person name="Brandt A."/>
            <person name="Calef R."/>
            <person name="Tung C.H."/>
            <person name="Huang T.K."/>
            <person name="Schmutz J."/>
            <person name="Satoh N."/>
            <person name="Yu J.K."/>
            <person name="Putnam N.H."/>
            <person name="Green R.E."/>
            <person name="Rokhsar D.S."/>
        </authorList>
    </citation>
    <scope>NUCLEOTIDE SEQUENCE [LARGE SCALE GENOMIC DNA]</scope>
    <source>
        <strain evidence="10">S238N-H82</strain>
    </source>
</reference>
<gene>
    <name evidence="11" type="primary">LOC118406472</name>
</gene>
<comment type="subcellular location">
    <subcellularLocation>
        <location evidence="1">Secreted</location>
    </subcellularLocation>
</comment>
<protein>
    <submittedName>
        <fullName evidence="11">Signal peptide, CUB and EGF-like domain-containing protein 2</fullName>
    </submittedName>
</protein>
<dbReference type="InterPro" id="IPR001881">
    <property type="entry name" value="EGF-like_Ca-bd_dom"/>
</dbReference>
<dbReference type="GO" id="GO:0005509">
    <property type="term" value="F:calcium ion binding"/>
    <property type="evidence" value="ECO:0007669"/>
    <property type="project" value="InterPro"/>
</dbReference>
<evidence type="ECO:0000256" key="8">
    <source>
        <dbReference type="PROSITE-ProRule" id="PRU00076"/>
    </source>
</evidence>